<evidence type="ECO:0000256" key="1">
    <source>
        <dbReference type="SAM" id="MobiDB-lite"/>
    </source>
</evidence>
<evidence type="ECO:0000313" key="2">
    <source>
        <dbReference type="EMBL" id="CAP40449.1"/>
    </source>
</evidence>
<dbReference type="InterPro" id="IPR007481">
    <property type="entry name" value="SspB"/>
</dbReference>
<dbReference type="GO" id="GO:0005829">
    <property type="term" value="C:cytosol"/>
    <property type="evidence" value="ECO:0007669"/>
    <property type="project" value="TreeGrafter"/>
</dbReference>
<dbReference type="SUPFAM" id="SSF101738">
    <property type="entry name" value="SspB-like"/>
    <property type="match status" value="1"/>
</dbReference>
<dbReference type="PANTHER" id="PTHR37486:SF1">
    <property type="entry name" value="STRINGENT STARVATION PROTEIN B"/>
    <property type="match status" value="1"/>
</dbReference>
<dbReference type="STRING" id="94624.Bpet0118"/>
<dbReference type="InterPro" id="IPR036760">
    <property type="entry name" value="SspB-like_sf"/>
</dbReference>
<gene>
    <name evidence="2" type="primary">sspB</name>
    <name evidence="2" type="ordered locus">Bpet0118</name>
</gene>
<evidence type="ECO:0000313" key="3">
    <source>
        <dbReference type="Proteomes" id="UP000001225"/>
    </source>
</evidence>
<feature type="region of interest" description="Disordered" evidence="1">
    <location>
        <begin position="102"/>
        <end position="147"/>
    </location>
</feature>
<proteinExistence type="predicted"/>
<dbReference type="EMBL" id="AM902716">
    <property type="protein sequence ID" value="CAP40449.1"/>
    <property type="molecule type" value="Genomic_DNA"/>
</dbReference>
<dbReference type="Pfam" id="PF04386">
    <property type="entry name" value="SspB"/>
    <property type="match status" value="1"/>
</dbReference>
<dbReference type="PANTHER" id="PTHR37486">
    <property type="entry name" value="STRINGENT STARVATION PROTEIN B"/>
    <property type="match status" value="1"/>
</dbReference>
<name>A9HW85_BORPD</name>
<dbReference type="PIRSF" id="PIRSF005276">
    <property type="entry name" value="SspB"/>
    <property type="match status" value="1"/>
</dbReference>
<dbReference type="GO" id="GO:0005840">
    <property type="term" value="C:ribosome"/>
    <property type="evidence" value="ECO:0007669"/>
    <property type="project" value="TreeGrafter"/>
</dbReference>
<sequence>MGETSTKPYLLRALHEWCTDNGYTPYITVQVDEHTLVPVAHVRDGQITLNVGTLATNKLVLGNEFIEFQARFSGVTENVSVPVAAVSAIYARETGAGMGFEVQPYEAPRREDAAVDPSAAETAGEASTPSDDGGDDEPKRPHLTIVK</sequence>
<dbReference type="Gene3D" id="2.30.30.220">
    <property type="entry name" value="SspB-like"/>
    <property type="match status" value="1"/>
</dbReference>
<accession>A9HW85</accession>
<dbReference type="KEGG" id="bpt:Bpet0118"/>
<dbReference type="Proteomes" id="UP000001225">
    <property type="component" value="Chromosome"/>
</dbReference>
<dbReference type="GO" id="GO:0045732">
    <property type="term" value="P:positive regulation of protein catabolic process"/>
    <property type="evidence" value="ECO:0007669"/>
    <property type="project" value="TreeGrafter"/>
</dbReference>
<dbReference type="NCBIfam" id="NF008769">
    <property type="entry name" value="PRK11798.2-5"/>
    <property type="match status" value="1"/>
</dbReference>
<dbReference type="eggNOG" id="COG2969">
    <property type="taxonomic scope" value="Bacteria"/>
</dbReference>
<organism evidence="2 3">
    <name type="scientific">Bordetella petrii (strain ATCC BAA-461 / DSM 12804 / CCUG 43448 / CIP 107267 / Se-1111R)</name>
    <dbReference type="NCBI Taxonomy" id="340100"/>
    <lineage>
        <taxon>Bacteria</taxon>
        <taxon>Pseudomonadati</taxon>
        <taxon>Pseudomonadota</taxon>
        <taxon>Betaproteobacteria</taxon>
        <taxon>Burkholderiales</taxon>
        <taxon>Alcaligenaceae</taxon>
        <taxon>Bordetella</taxon>
    </lineage>
</organism>
<keyword evidence="3" id="KW-1185">Reference proteome</keyword>
<dbReference type="AlphaFoldDB" id="A9HW85"/>
<protein>
    <submittedName>
        <fullName evidence="2">SspB protein</fullName>
    </submittedName>
</protein>
<reference evidence="2 3" key="1">
    <citation type="journal article" date="2008" name="BMC Genomics">
        <title>The missing link: Bordetella petrii is endowed with both the metabolic versatility of environmental bacteria and virulence traits of pathogenic Bordetellae.</title>
        <authorList>
            <person name="Gross R."/>
            <person name="Guzman C.A."/>
            <person name="Sebaihia M."/>
            <person name="Martins Dos Santos V.A."/>
            <person name="Pieper D.H."/>
            <person name="Koebnik R."/>
            <person name="Lechner M."/>
            <person name="Bartels D."/>
            <person name="Buhrmester J."/>
            <person name="Choudhuri J.V."/>
            <person name="Ebensen T."/>
            <person name="Gaigalat L."/>
            <person name="Herrmann S."/>
            <person name="Khachane A.N."/>
            <person name="Larisch C."/>
            <person name="Link S."/>
            <person name="Linke B."/>
            <person name="Meyer F."/>
            <person name="Mormann S."/>
            <person name="Nakunst D."/>
            <person name="Rueckert C."/>
            <person name="Schneiker-Bekel S."/>
            <person name="Schulze K."/>
            <person name="Vorhoelter F.J."/>
            <person name="Yevsa T."/>
            <person name="Engle J.T."/>
            <person name="Goldman W.E."/>
            <person name="Puehler A."/>
            <person name="Goebel U.B."/>
            <person name="Goesmann A."/>
            <person name="Bloecker H."/>
            <person name="Kaiser O."/>
            <person name="Martinez-Arias R."/>
        </authorList>
    </citation>
    <scope>NUCLEOTIDE SEQUENCE [LARGE SCALE GENOMIC DNA]</scope>
    <source>
        <strain evidence="3">ATCC BAA-461 / DSM 12804 / CCUG 43448 / CIP 107267 / Se-1111R</strain>
    </source>
</reference>